<dbReference type="Proteomes" id="UP000736335">
    <property type="component" value="Unassembled WGS sequence"/>
</dbReference>
<dbReference type="Pfam" id="PF24883">
    <property type="entry name" value="NPHP3_N"/>
    <property type="match status" value="1"/>
</dbReference>
<dbReference type="InterPro" id="IPR027417">
    <property type="entry name" value="P-loop_NTPase"/>
</dbReference>
<dbReference type="PANTHER" id="PTHR10039">
    <property type="entry name" value="AMELOGENIN"/>
    <property type="match status" value="1"/>
</dbReference>
<dbReference type="SUPFAM" id="SSF50969">
    <property type="entry name" value="YVTN repeat-like/Quinoprotein amine dehydrogenase"/>
    <property type="match status" value="1"/>
</dbReference>
<dbReference type="InterPro" id="IPR007111">
    <property type="entry name" value="NACHT_NTPase"/>
</dbReference>
<keyword evidence="4" id="KW-1185">Reference proteome</keyword>
<gene>
    <name evidence="3" type="ORF">BJ322DRAFT_1108847</name>
</gene>
<dbReference type="PANTHER" id="PTHR10039:SF17">
    <property type="entry name" value="FUNGAL STAND N-TERMINAL GOODBYE DOMAIN-CONTAINING PROTEIN-RELATED"/>
    <property type="match status" value="1"/>
</dbReference>
<feature type="domain" description="NACHT" evidence="2">
    <location>
        <begin position="323"/>
        <end position="465"/>
    </location>
</feature>
<reference evidence="3" key="2">
    <citation type="submission" date="2020-11" db="EMBL/GenBank/DDBJ databases">
        <authorList>
            <consortium name="DOE Joint Genome Institute"/>
            <person name="Kuo A."/>
            <person name="Miyauchi S."/>
            <person name="Kiss E."/>
            <person name="Drula E."/>
            <person name="Kohler A."/>
            <person name="Sanchez-Garcia M."/>
            <person name="Andreopoulos B."/>
            <person name="Barry K.W."/>
            <person name="Bonito G."/>
            <person name="Buee M."/>
            <person name="Carver A."/>
            <person name="Chen C."/>
            <person name="Cichocki N."/>
            <person name="Clum A."/>
            <person name="Culley D."/>
            <person name="Crous P.W."/>
            <person name="Fauchery L."/>
            <person name="Girlanda M."/>
            <person name="Hayes R."/>
            <person name="Keri Z."/>
            <person name="Labutti K."/>
            <person name="Lipzen A."/>
            <person name="Lombard V."/>
            <person name="Magnuson J."/>
            <person name="Maillard F."/>
            <person name="Morin E."/>
            <person name="Murat C."/>
            <person name="Nolan M."/>
            <person name="Ohm R."/>
            <person name="Pangilinan J."/>
            <person name="Pereira M."/>
            <person name="Perotto S."/>
            <person name="Peter M."/>
            <person name="Riley R."/>
            <person name="Sitrit Y."/>
            <person name="Stielow B."/>
            <person name="Szollosi G."/>
            <person name="Zifcakova L."/>
            <person name="Stursova M."/>
            <person name="Spatafora J.W."/>
            <person name="Tedersoo L."/>
            <person name="Vaario L.-M."/>
            <person name="Yamada A."/>
            <person name="Yan M."/>
            <person name="Wang P."/>
            <person name="Xu J."/>
            <person name="Bruns T."/>
            <person name="Baldrian P."/>
            <person name="Vilgalys R."/>
            <person name="Henrissat B."/>
            <person name="Grigoriev I.V."/>
            <person name="Hibbett D."/>
            <person name="Nagy L.G."/>
            <person name="Martin F.M."/>
        </authorList>
    </citation>
    <scope>NUCLEOTIDE SEQUENCE</scope>
    <source>
        <strain evidence="3">UH-Tt-Lm1</strain>
    </source>
</reference>
<dbReference type="OrthoDB" id="5986190at2759"/>
<accession>A0A9P6L7D9</accession>
<protein>
    <recommendedName>
        <fullName evidence="2">NACHT domain-containing protein</fullName>
    </recommendedName>
</protein>
<comment type="caution">
    <text evidence="3">The sequence shown here is derived from an EMBL/GenBank/DDBJ whole genome shotgun (WGS) entry which is preliminary data.</text>
</comment>
<dbReference type="SUPFAM" id="SSF69322">
    <property type="entry name" value="Tricorn protease domain 2"/>
    <property type="match status" value="1"/>
</dbReference>
<proteinExistence type="predicted"/>
<dbReference type="PROSITE" id="PS50837">
    <property type="entry name" value="NACHT"/>
    <property type="match status" value="1"/>
</dbReference>
<evidence type="ECO:0000313" key="4">
    <source>
        <dbReference type="Proteomes" id="UP000736335"/>
    </source>
</evidence>
<dbReference type="InterPro" id="IPR011044">
    <property type="entry name" value="Quino_amine_DH_bsu"/>
</dbReference>
<dbReference type="InterPro" id="IPR056884">
    <property type="entry name" value="NPHP3-like_N"/>
</dbReference>
<evidence type="ECO:0000256" key="1">
    <source>
        <dbReference type="ARBA" id="ARBA00022737"/>
    </source>
</evidence>
<dbReference type="SUPFAM" id="SSF52540">
    <property type="entry name" value="P-loop containing nucleoside triphosphate hydrolases"/>
    <property type="match status" value="1"/>
</dbReference>
<sequence>MSKIREKLRSMAPSSSTKRRCIDGTKILLDIAKESSDAFPPLKSCLGGITALIRHYEECKDVEDKLKDLIPWLIKLKYYVTKGSASGSPEEAERRKELIRSLDDILKQLQELERKGRPTRIVDKAQDLGTVVNLIEQLRRAILVYQLSQQQSIDNQVTKLAISLHDLLKLRETAPGVKERIESTLARLGRFNPGGSNIEDEAESKRREVLLGALEEIKHELHLISERSTAPQYRERDADVQAVCELAERARDAVMEYQLDQQNAMYEQNRKLTDSDEWAVLNSCRRARDAGYQHGDRNGCLKGTRESLLNEIERWAGVLDTPPVFWLNGLAGTGKTAIAQTVAEQVFAEGSLGASFFCSRGVEDRSDLRLIFPTLAFQLAQKYPAFRSSLIPLLRSNADIVNESLLSQMQRLIVEPLLAAKVSTVIVIDALDECRDKDPESAILLVLGQLVSKIPDAKFFITSRPERHIMSGFRGPLLKNETDVFILHQVDLSIVDNDIRRFFIYELSKLACRPGVDKGWPTNEQVDSLCRRAAGLFVYAVATVNFLSHDFELPSDQLKVIMESPKVTVHEGQTGLKTYESLDWLYESILRAAFSKNKAKDDVVVRSVLSTVVLAANPLPPSAIAALMGFNPNAVKSLLQLVQSLLVLHEDIDQPTRPFHKSFPDFITDPSRCIDKRFYISPDSHAKLALRCLGLTNGSLEKNMFDIPDYALNSNVKGLPRKSLGGALVYACRSWYKHLVVTEHLIPDVLSALRDFLEGKYLFWLEVLSVLGVLGDAARALTATLKWLNEIKVPEDFQPLFDTAKDCLRFVTEFFEIIRESAPHIYHSALPLAPASSIIRKLYSKQISSVARVVTGNPTSWDSCTAIAAITSRGATWSPCGQYVATSSGRDIEVRDSTTLEISYVLKFTGPEKLSEDCHVFSPDGQLMIGVYCDTSRSSRPEFQPRSELERKLVVWDIQTGVVIKERMGLADASVDSYQTTKMDELAKLIYNFLGDIQLSARVPHEDQRVPRDWQLDSHWFHEESLYYVENTDHHISIRKYRRNELPSGVVEWFDVPEHYGLFSFSLASFHASFVTVTEVIILDVRNSKTLLHTKTIDIHYDPPGVFSPDGCLFACNTGSDGISVWKNSPFGYIPWRTVRPRFLLTGFSFSPTTTSILAWGPEGIQMLCPDNGVSLLTSPTLSTEEWIYEYHLVTTSTDGKWIAITRIWGNIITIIDAISGTPQYSVDVGSKITSIRLVDNTLLVLGRGGLARWNLGTDGAREVEVDSRILLYDVFVIGLSIDGTQIIGHKWRGGFNEARPLILHDVESNQIISTTGNYHPKKGSFVMSSLCGSRLGLSYDDGSSMQFVQVEIKKGDFVGSCSPIRSMWELLALLPSRDGFRVGHGGRWVEDSVGRKVFWLPPNWRLVFLNDLIWEGNFLALVGWRHEKPIIIQFRP</sequence>
<dbReference type="Gene3D" id="3.40.50.300">
    <property type="entry name" value="P-loop containing nucleotide triphosphate hydrolases"/>
    <property type="match status" value="1"/>
</dbReference>
<keyword evidence="1" id="KW-0677">Repeat</keyword>
<name>A0A9P6L7D9_9AGAM</name>
<evidence type="ECO:0000313" key="3">
    <source>
        <dbReference type="EMBL" id="KAF9785412.1"/>
    </source>
</evidence>
<organism evidence="3 4">
    <name type="scientific">Thelephora terrestris</name>
    <dbReference type="NCBI Taxonomy" id="56493"/>
    <lineage>
        <taxon>Eukaryota</taxon>
        <taxon>Fungi</taxon>
        <taxon>Dikarya</taxon>
        <taxon>Basidiomycota</taxon>
        <taxon>Agaricomycotina</taxon>
        <taxon>Agaricomycetes</taxon>
        <taxon>Thelephorales</taxon>
        <taxon>Thelephoraceae</taxon>
        <taxon>Thelephora</taxon>
    </lineage>
</organism>
<dbReference type="EMBL" id="WIUZ02000007">
    <property type="protein sequence ID" value="KAF9785412.1"/>
    <property type="molecule type" value="Genomic_DNA"/>
</dbReference>
<evidence type="ECO:0000259" key="2">
    <source>
        <dbReference type="PROSITE" id="PS50837"/>
    </source>
</evidence>
<reference evidence="3" key="1">
    <citation type="journal article" date="2020" name="Nat. Commun.">
        <title>Large-scale genome sequencing of mycorrhizal fungi provides insights into the early evolution of symbiotic traits.</title>
        <authorList>
            <person name="Miyauchi S."/>
            <person name="Kiss E."/>
            <person name="Kuo A."/>
            <person name="Drula E."/>
            <person name="Kohler A."/>
            <person name="Sanchez-Garcia M."/>
            <person name="Morin E."/>
            <person name="Andreopoulos B."/>
            <person name="Barry K.W."/>
            <person name="Bonito G."/>
            <person name="Buee M."/>
            <person name="Carver A."/>
            <person name="Chen C."/>
            <person name="Cichocki N."/>
            <person name="Clum A."/>
            <person name="Culley D."/>
            <person name="Crous P.W."/>
            <person name="Fauchery L."/>
            <person name="Girlanda M."/>
            <person name="Hayes R.D."/>
            <person name="Keri Z."/>
            <person name="LaButti K."/>
            <person name="Lipzen A."/>
            <person name="Lombard V."/>
            <person name="Magnuson J."/>
            <person name="Maillard F."/>
            <person name="Murat C."/>
            <person name="Nolan M."/>
            <person name="Ohm R.A."/>
            <person name="Pangilinan J."/>
            <person name="Pereira M.F."/>
            <person name="Perotto S."/>
            <person name="Peter M."/>
            <person name="Pfister S."/>
            <person name="Riley R."/>
            <person name="Sitrit Y."/>
            <person name="Stielow J.B."/>
            <person name="Szollosi G."/>
            <person name="Zifcakova L."/>
            <person name="Stursova M."/>
            <person name="Spatafora J.W."/>
            <person name="Tedersoo L."/>
            <person name="Vaario L.M."/>
            <person name="Yamada A."/>
            <person name="Yan M."/>
            <person name="Wang P."/>
            <person name="Xu J."/>
            <person name="Bruns T."/>
            <person name="Baldrian P."/>
            <person name="Vilgalys R."/>
            <person name="Dunand C."/>
            <person name="Henrissat B."/>
            <person name="Grigoriev I.V."/>
            <person name="Hibbett D."/>
            <person name="Nagy L.G."/>
            <person name="Martin F.M."/>
        </authorList>
    </citation>
    <scope>NUCLEOTIDE SEQUENCE</scope>
    <source>
        <strain evidence="3">UH-Tt-Lm1</strain>
    </source>
</reference>